<dbReference type="EMBL" id="FNTL01000002">
    <property type="protein sequence ID" value="SEB33780.1"/>
    <property type="molecule type" value="Genomic_DNA"/>
</dbReference>
<dbReference type="Pfam" id="PF12006">
    <property type="entry name" value="DUF3500"/>
    <property type="match status" value="1"/>
</dbReference>
<accession>A0A1H4IIG3</accession>
<gene>
    <name evidence="2" type="ORF">SAMN04490220_0027</name>
</gene>
<protein>
    <submittedName>
        <fullName evidence="2">Uncharacterized protein</fullName>
    </submittedName>
</protein>
<evidence type="ECO:0000256" key="1">
    <source>
        <dbReference type="SAM" id="MobiDB-lite"/>
    </source>
</evidence>
<feature type="region of interest" description="Disordered" evidence="1">
    <location>
        <begin position="91"/>
        <end position="117"/>
    </location>
</feature>
<dbReference type="RefSeq" id="WP_073366953.1">
    <property type="nucleotide sequence ID" value="NZ_FNTL01000002.1"/>
</dbReference>
<dbReference type="OrthoDB" id="581140at2"/>
<sequence length="117" mass="12743">MRAAYRRIPNTRGERSPAEKQLLLDVISKWVGPADEETTSQTLAEIEATIDETYNNWSGATEYDMTRGDGTYFQTSGPHVYVEIASQQGSAGADIEGVTTSSWGPVRMPQRAGSTVA</sequence>
<organism evidence="2 3">
    <name type="scientific">Rhodococcus jostii</name>
    <dbReference type="NCBI Taxonomy" id="132919"/>
    <lineage>
        <taxon>Bacteria</taxon>
        <taxon>Bacillati</taxon>
        <taxon>Actinomycetota</taxon>
        <taxon>Actinomycetes</taxon>
        <taxon>Mycobacteriales</taxon>
        <taxon>Nocardiaceae</taxon>
        <taxon>Rhodococcus</taxon>
    </lineage>
</organism>
<dbReference type="Proteomes" id="UP000183407">
    <property type="component" value="Unassembled WGS sequence"/>
</dbReference>
<name>A0A1H4IIG3_RHOJO</name>
<proteinExistence type="predicted"/>
<reference evidence="3" key="1">
    <citation type="submission" date="2016-10" db="EMBL/GenBank/DDBJ databases">
        <authorList>
            <person name="Varghese N."/>
        </authorList>
    </citation>
    <scope>NUCLEOTIDE SEQUENCE [LARGE SCALE GENOMIC DNA]</scope>
    <source>
        <strain evidence="3">DSM 44719</strain>
    </source>
</reference>
<evidence type="ECO:0000313" key="2">
    <source>
        <dbReference type="EMBL" id="SEB33780.1"/>
    </source>
</evidence>
<dbReference type="InterPro" id="IPR021889">
    <property type="entry name" value="DUF3500"/>
</dbReference>
<evidence type="ECO:0000313" key="3">
    <source>
        <dbReference type="Proteomes" id="UP000183407"/>
    </source>
</evidence>
<dbReference type="AlphaFoldDB" id="A0A1H4IIG3"/>